<proteinExistence type="predicted"/>
<evidence type="ECO:0000256" key="1">
    <source>
        <dbReference type="SAM" id="MobiDB-lite"/>
    </source>
</evidence>
<gene>
    <name evidence="2" type="ORF">IDM40_03515</name>
</gene>
<comment type="caution">
    <text evidence="2">The sequence shown here is derived from an EMBL/GenBank/DDBJ whole genome shotgun (WGS) entry which is preliminary data.</text>
</comment>
<evidence type="ECO:0000313" key="2">
    <source>
        <dbReference type="EMBL" id="MBE2997781.1"/>
    </source>
</evidence>
<organism evidence="2 3">
    <name type="scientific">Nocardiopsis coralli</name>
    <dbReference type="NCBI Taxonomy" id="2772213"/>
    <lineage>
        <taxon>Bacteria</taxon>
        <taxon>Bacillati</taxon>
        <taxon>Actinomycetota</taxon>
        <taxon>Actinomycetes</taxon>
        <taxon>Streptosporangiales</taxon>
        <taxon>Nocardiopsidaceae</taxon>
        <taxon>Nocardiopsis</taxon>
    </lineage>
</organism>
<keyword evidence="3" id="KW-1185">Reference proteome</keyword>
<accession>A0ABR9P1Q9</accession>
<feature type="region of interest" description="Disordered" evidence="1">
    <location>
        <begin position="184"/>
        <end position="206"/>
    </location>
</feature>
<reference evidence="2 3" key="1">
    <citation type="submission" date="2020-09" db="EMBL/GenBank/DDBJ databases">
        <title>Diversity and distribution of actinomycetes associated with coral in the coast of Hainan.</title>
        <authorList>
            <person name="Li F."/>
        </authorList>
    </citation>
    <scope>NUCLEOTIDE SEQUENCE [LARGE SCALE GENOMIC DNA]</scope>
    <source>
        <strain evidence="2 3">HNM0947</strain>
    </source>
</reference>
<protein>
    <submittedName>
        <fullName evidence="2">Uncharacterized protein</fullName>
    </submittedName>
</protein>
<dbReference type="Proteomes" id="UP000806528">
    <property type="component" value="Unassembled WGS sequence"/>
</dbReference>
<evidence type="ECO:0000313" key="3">
    <source>
        <dbReference type="Proteomes" id="UP000806528"/>
    </source>
</evidence>
<dbReference type="EMBL" id="JADBGI010000003">
    <property type="protein sequence ID" value="MBE2997781.1"/>
    <property type="molecule type" value="Genomic_DNA"/>
</dbReference>
<feature type="compositionally biased region" description="Low complexity" evidence="1">
    <location>
        <begin position="197"/>
        <end position="206"/>
    </location>
</feature>
<sequence>MSNIYTNALRLVPTPGQRISRSEADDVIARILRDRGSYNVPVVVRLAADGSLLDIQSGCGKNGAFYEFWEERREDYACMWERFSNDGQERDLLILHRGTEREELGPCRYAFDEVRIKGPKGPQDAQGAQAQGSHGITEVLPDLGCPWQTIGDGVWRARAFGQYLSNNDRTDIERAGPNSREVVWDPSLGDADPGDPAPALATPTSPSTYPWEALRVEPQALRTWVEHGGPWAESVELLHGGRVVHRSQWELDTVLGEWGWEERCADDWDNVTNPEFLSHMRSL</sequence>
<name>A0ABR9P1Q9_9ACTN</name>
<dbReference type="RefSeq" id="WP_193120449.1">
    <property type="nucleotide sequence ID" value="NZ_JADBGI010000003.1"/>
</dbReference>